<dbReference type="RefSeq" id="WP_012403882.1">
    <property type="nucleotide sequence ID" value="NC_010623.1"/>
</dbReference>
<dbReference type="Proteomes" id="UP000001192">
    <property type="component" value="Chromosome 2"/>
</dbReference>
<dbReference type="HOGENOM" id="CLU_1275715_0_0_4"/>
<protein>
    <submittedName>
        <fullName evidence="1">Uncharacterized protein</fullName>
    </submittedName>
</protein>
<reference evidence="2" key="1">
    <citation type="journal article" date="2014" name="Stand. Genomic Sci.">
        <title>Complete genome sequence of Burkholderia phymatum STM815(T), a broad host range and efficient nitrogen-fixing symbiont of Mimosa species.</title>
        <authorList>
            <person name="Moulin L."/>
            <person name="Klonowska A."/>
            <person name="Caroline B."/>
            <person name="Booth K."/>
            <person name="Vriezen J.A."/>
            <person name="Melkonian R."/>
            <person name="James E.K."/>
            <person name="Young J.P."/>
            <person name="Bena G."/>
            <person name="Hauser L."/>
            <person name="Land M."/>
            <person name="Kyrpides N."/>
            <person name="Bruce D."/>
            <person name="Chain P."/>
            <person name="Copeland A."/>
            <person name="Pitluck S."/>
            <person name="Woyke T."/>
            <person name="Lizotte-Waniewski M."/>
            <person name="Bristow J."/>
            <person name="Riley M."/>
        </authorList>
    </citation>
    <scope>NUCLEOTIDE SEQUENCE [LARGE SCALE GENOMIC DNA]</scope>
    <source>
        <strain evidence="2">DSM 17167 / CIP 108236 / LMG 21445 / STM815</strain>
    </source>
</reference>
<sequence>MNTSSMSVCRQDEWTALLLCAMKTSLSVAHELGLSPDAVLECAARHLKFRDFASFASAVHGASRAYGCCSRRDTISAVEVAYIKTLATRADNDRDVLACVPAMCCVPDSQNHLEAPDIAYEKVIATIQALKDDMRRTFSQCDAPGDGLVAGASGFARALTAIMPAEDNMTAYERAMKAILRIRFAMPCLHVDEHADDAEAHQDVRLTEPPAGWMQRVEGVVHQPVGLHN</sequence>
<evidence type="ECO:0000313" key="1">
    <source>
        <dbReference type="EMBL" id="ACC73710.1"/>
    </source>
</evidence>
<accession>B2JR19</accession>
<organism evidence="1 2">
    <name type="scientific">Paraburkholderia phymatum (strain DSM 17167 / CIP 108236 / LMG 21445 / STM815)</name>
    <name type="common">Burkholderia phymatum</name>
    <dbReference type="NCBI Taxonomy" id="391038"/>
    <lineage>
        <taxon>Bacteria</taxon>
        <taxon>Pseudomonadati</taxon>
        <taxon>Pseudomonadota</taxon>
        <taxon>Betaproteobacteria</taxon>
        <taxon>Burkholderiales</taxon>
        <taxon>Burkholderiaceae</taxon>
        <taxon>Paraburkholderia</taxon>
    </lineage>
</organism>
<evidence type="ECO:0000313" key="2">
    <source>
        <dbReference type="Proteomes" id="UP000001192"/>
    </source>
</evidence>
<keyword evidence="2" id="KW-1185">Reference proteome</keyword>
<name>B2JR19_PARP8</name>
<dbReference type="EMBL" id="CP001044">
    <property type="protein sequence ID" value="ACC73710.1"/>
    <property type="molecule type" value="Genomic_DNA"/>
</dbReference>
<dbReference type="KEGG" id="bph:Bphy_4600"/>
<dbReference type="eggNOG" id="ENOG5032I2Q">
    <property type="taxonomic scope" value="Bacteria"/>
</dbReference>
<dbReference type="OrthoDB" id="9102697at2"/>
<gene>
    <name evidence="1" type="ordered locus">Bphy_4600</name>
</gene>
<dbReference type="AlphaFoldDB" id="B2JR19"/>
<proteinExistence type="predicted"/>